<accession>A0A7K1XYJ8</accession>
<sequence length="381" mass="41338">MTKEIDLILAAYRKIDFNRQKAALATVVLVEGSSYRRPGARMLITDDGNLTGAISGGCLEGDALRRARLVMHQGEPTIVTYDTTDEDDAALGVGLGCQGVIHILIEPLDAGDPHNPAELLRIARSERQSAVIVTLFSLSGKRGALPGTCGVYTQKSGFVFRGMPPGKVQQQVESDTLSAMETGSSIVNSYGEQGQFTGFIEFARPAIALVVLGAGNDVIPLTEMAYVLGWEVTVIDGRPAYAKAERFPLARRVVVARPAQVPDHCVPDARTFFVLMTHNYNYDLAALKELLNHRVTYIGVLGPRKKMQRMLLETGEHPNIYGPVGLDIGAEAAEEIALSIIAEIKMVDGKRNSGSLRELPVPIHAREIREAPIGHYQPTTL</sequence>
<dbReference type="PANTHER" id="PTHR30388">
    <property type="entry name" value="ALDEHYDE OXIDOREDUCTASE MOLYBDENUM COFACTOR ASSEMBLY PROTEIN"/>
    <property type="match status" value="1"/>
</dbReference>
<protein>
    <submittedName>
        <fullName evidence="3">XdhC/CoxI family protein</fullName>
    </submittedName>
</protein>
<dbReference type="Pfam" id="PF13478">
    <property type="entry name" value="XdhC_C"/>
    <property type="match status" value="1"/>
</dbReference>
<dbReference type="AlphaFoldDB" id="A0A7K1XYJ8"/>
<organism evidence="3 4">
    <name type="scientific">Hufsiella ginkgonis</name>
    <dbReference type="NCBI Taxonomy" id="2695274"/>
    <lineage>
        <taxon>Bacteria</taxon>
        <taxon>Pseudomonadati</taxon>
        <taxon>Bacteroidota</taxon>
        <taxon>Sphingobacteriia</taxon>
        <taxon>Sphingobacteriales</taxon>
        <taxon>Sphingobacteriaceae</taxon>
        <taxon>Hufsiella</taxon>
    </lineage>
</organism>
<dbReference type="InterPro" id="IPR052698">
    <property type="entry name" value="MoCofactor_Util/Proc"/>
</dbReference>
<dbReference type="Gene3D" id="3.40.50.720">
    <property type="entry name" value="NAD(P)-binding Rossmann-like Domain"/>
    <property type="match status" value="1"/>
</dbReference>
<name>A0A7K1XYJ8_9SPHI</name>
<dbReference type="Pfam" id="PF02625">
    <property type="entry name" value="XdhC_CoxI"/>
    <property type="match status" value="1"/>
</dbReference>
<comment type="caution">
    <text evidence="3">The sequence shown here is derived from an EMBL/GenBank/DDBJ whole genome shotgun (WGS) entry which is preliminary data.</text>
</comment>
<reference evidence="3 4" key="1">
    <citation type="submission" date="2019-11" db="EMBL/GenBank/DDBJ databases">
        <title>Pedobacter sp. HMF7056 Genome sequencing and assembly.</title>
        <authorList>
            <person name="Kang H."/>
            <person name="Kim H."/>
            <person name="Joh K."/>
        </authorList>
    </citation>
    <scope>NUCLEOTIDE SEQUENCE [LARGE SCALE GENOMIC DNA]</scope>
    <source>
        <strain evidence="3 4">HMF7056</strain>
    </source>
</reference>
<evidence type="ECO:0000313" key="3">
    <source>
        <dbReference type="EMBL" id="MXV16071.1"/>
    </source>
</evidence>
<feature type="domain" description="XdhC- CoxI" evidence="1">
    <location>
        <begin position="19"/>
        <end position="82"/>
    </location>
</feature>
<evidence type="ECO:0000313" key="4">
    <source>
        <dbReference type="Proteomes" id="UP000451233"/>
    </source>
</evidence>
<dbReference type="Proteomes" id="UP000451233">
    <property type="component" value="Unassembled WGS sequence"/>
</dbReference>
<proteinExistence type="predicted"/>
<dbReference type="EMBL" id="WVHS01000002">
    <property type="protein sequence ID" value="MXV16071.1"/>
    <property type="molecule type" value="Genomic_DNA"/>
</dbReference>
<dbReference type="InterPro" id="IPR003777">
    <property type="entry name" value="XdhC_CoxI"/>
</dbReference>
<keyword evidence="4" id="KW-1185">Reference proteome</keyword>
<dbReference type="PANTHER" id="PTHR30388:SF6">
    <property type="entry name" value="XANTHINE DEHYDROGENASE SUBUNIT A-RELATED"/>
    <property type="match status" value="1"/>
</dbReference>
<feature type="domain" description="XdhC Rossmann" evidence="2">
    <location>
        <begin position="209"/>
        <end position="344"/>
    </location>
</feature>
<gene>
    <name evidence="3" type="ORF">GS398_12220</name>
</gene>
<evidence type="ECO:0000259" key="1">
    <source>
        <dbReference type="Pfam" id="PF02625"/>
    </source>
</evidence>
<dbReference type="RefSeq" id="WP_160907026.1">
    <property type="nucleotide sequence ID" value="NZ_WVHS01000002.1"/>
</dbReference>
<evidence type="ECO:0000259" key="2">
    <source>
        <dbReference type="Pfam" id="PF13478"/>
    </source>
</evidence>
<dbReference type="InterPro" id="IPR027051">
    <property type="entry name" value="XdhC_Rossmann_dom"/>
</dbReference>